<evidence type="ECO:0000313" key="6">
    <source>
        <dbReference type="Proteomes" id="UP001165063"/>
    </source>
</evidence>
<dbReference type="GO" id="GO:0005730">
    <property type="term" value="C:nucleolus"/>
    <property type="evidence" value="ECO:0007669"/>
    <property type="project" value="UniProtKB-SubCell"/>
</dbReference>
<protein>
    <recommendedName>
        <fullName evidence="1">Protein SDA1</fullName>
    </recommendedName>
</protein>
<sequence length="291" mass="33130">MAARSLIALYREVAPEMLPKKERGKTATMEIIHDGAKGLPQFGVESGNTNGIQGLELLAKWKREQGLLGKENDEDWKLPESADEDEDDLAADIEGDWIDVKEGEDINISGAEDEDNGELPKEKNGIRKKYLKYMQKSKKKRQTQEDDDSDLELSDDESGPSKKKKKIASEKEKENAENEKAIQQTLSSVLTPADFAKLKELNQKAGIEKIMGVNTKHEDEVDSTSLVGKFRYKQSKEERLEHVKEGREDRGEFGSRKGRREQARSTTNREKQRKKNFIMTIHKRSVQGKQR</sequence>
<evidence type="ECO:0000313" key="5">
    <source>
        <dbReference type="EMBL" id="GME74522.1"/>
    </source>
</evidence>
<keyword evidence="1" id="KW-0539">Nucleus</keyword>
<dbReference type="GO" id="GO:0042273">
    <property type="term" value="P:ribosomal large subunit biogenesis"/>
    <property type="evidence" value="ECO:0007669"/>
    <property type="project" value="UniProtKB-UniRule"/>
</dbReference>
<feature type="domain" description="SDA1 middle" evidence="3">
    <location>
        <begin position="97"/>
        <end position="246"/>
    </location>
</feature>
<feature type="region of interest" description="Disordered" evidence="2">
    <location>
        <begin position="69"/>
        <end position="180"/>
    </location>
</feature>
<keyword evidence="6" id="KW-1185">Reference proteome</keyword>
<dbReference type="InterPro" id="IPR007949">
    <property type="entry name" value="SDA1_MD"/>
</dbReference>
<dbReference type="OrthoDB" id="2196187at2759"/>
<keyword evidence="1" id="KW-0653">Protein transport</keyword>
<dbReference type="EMBL" id="BSXU01011284">
    <property type="protein sequence ID" value="GME74522.1"/>
    <property type="molecule type" value="Genomic_DNA"/>
</dbReference>
<dbReference type="Pfam" id="PF05285">
    <property type="entry name" value="SDA1_dom"/>
    <property type="match status" value="1"/>
</dbReference>
<reference evidence="5" key="1">
    <citation type="submission" date="2023-04" db="EMBL/GenBank/DDBJ databases">
        <title>Ambrosiozyma monospora NBRC 1965.</title>
        <authorList>
            <person name="Ichikawa N."/>
            <person name="Sato H."/>
            <person name="Tonouchi N."/>
        </authorList>
    </citation>
    <scope>NUCLEOTIDE SEQUENCE</scope>
    <source>
        <strain evidence="5">NBRC 1965</strain>
    </source>
</reference>
<evidence type="ECO:0000256" key="2">
    <source>
        <dbReference type="SAM" id="MobiDB-lite"/>
    </source>
</evidence>
<name>A0A9W6T4I5_AMBMO</name>
<comment type="function">
    <text evidence="1">Required for 60S pre-ribosomal subunits export to the cytoplasm.</text>
</comment>
<organism evidence="5 6">
    <name type="scientific">Ambrosiozyma monospora</name>
    <name type="common">Yeast</name>
    <name type="synonym">Endomycopsis monosporus</name>
    <dbReference type="NCBI Taxonomy" id="43982"/>
    <lineage>
        <taxon>Eukaryota</taxon>
        <taxon>Fungi</taxon>
        <taxon>Dikarya</taxon>
        <taxon>Ascomycota</taxon>
        <taxon>Saccharomycotina</taxon>
        <taxon>Pichiomycetes</taxon>
        <taxon>Pichiales</taxon>
        <taxon>Pichiaceae</taxon>
        <taxon>Ambrosiozyma</taxon>
    </lineage>
</organism>
<comment type="subcellular location">
    <subcellularLocation>
        <location evidence="1">Nucleus</location>
        <location evidence="1">Nucleolus</location>
    </subcellularLocation>
</comment>
<feature type="compositionally biased region" description="Acidic residues" evidence="2">
    <location>
        <begin position="81"/>
        <end position="97"/>
    </location>
</feature>
<feature type="compositionally biased region" description="Basic and acidic residues" evidence="2">
    <location>
        <begin position="238"/>
        <end position="270"/>
    </location>
</feature>
<feature type="compositionally biased region" description="Basic residues" evidence="2">
    <location>
        <begin position="271"/>
        <end position="291"/>
    </location>
</feature>
<dbReference type="Pfam" id="PF21638">
    <property type="entry name" value="SDA1_C"/>
    <property type="match status" value="1"/>
</dbReference>
<gene>
    <name evidence="5" type="ORF">Amon01_000950000</name>
</gene>
<dbReference type="GO" id="GO:0015031">
    <property type="term" value="P:protein transport"/>
    <property type="evidence" value="ECO:0007669"/>
    <property type="project" value="UniProtKB-KW"/>
</dbReference>
<dbReference type="InterPro" id="IPR027312">
    <property type="entry name" value="Sda1"/>
</dbReference>
<feature type="region of interest" description="Disordered" evidence="2">
    <location>
        <begin position="238"/>
        <end position="291"/>
    </location>
</feature>
<dbReference type="AlphaFoldDB" id="A0A9W6T4I5"/>
<dbReference type="PANTHER" id="PTHR12730:SF0">
    <property type="entry name" value="PROTEIN SDA1 HOMOLOG"/>
    <property type="match status" value="1"/>
</dbReference>
<feature type="domain" description="SDA1 C-terminal" evidence="4">
    <location>
        <begin position="265"/>
        <end position="290"/>
    </location>
</feature>
<keyword evidence="1" id="KW-0813">Transport</keyword>
<evidence type="ECO:0000256" key="1">
    <source>
        <dbReference type="RuleBase" id="RU365057"/>
    </source>
</evidence>
<evidence type="ECO:0000259" key="3">
    <source>
        <dbReference type="Pfam" id="PF05285"/>
    </source>
</evidence>
<feature type="compositionally biased region" description="Acidic residues" evidence="2">
    <location>
        <begin position="145"/>
        <end position="158"/>
    </location>
</feature>
<evidence type="ECO:0000259" key="4">
    <source>
        <dbReference type="Pfam" id="PF21638"/>
    </source>
</evidence>
<dbReference type="Proteomes" id="UP001165063">
    <property type="component" value="Unassembled WGS sequence"/>
</dbReference>
<comment type="caution">
    <text evidence="5">The sequence shown here is derived from an EMBL/GenBank/DDBJ whole genome shotgun (WGS) entry which is preliminary data.</text>
</comment>
<accession>A0A9W6T4I5</accession>
<feature type="compositionally biased region" description="Basic residues" evidence="2">
    <location>
        <begin position="126"/>
        <end position="141"/>
    </location>
</feature>
<proteinExistence type="inferred from homology"/>
<keyword evidence="1" id="KW-0690">Ribosome biogenesis</keyword>
<dbReference type="GO" id="GO:0000055">
    <property type="term" value="P:ribosomal large subunit export from nucleus"/>
    <property type="evidence" value="ECO:0007669"/>
    <property type="project" value="UniProtKB-UniRule"/>
</dbReference>
<feature type="compositionally biased region" description="Basic and acidic residues" evidence="2">
    <location>
        <begin position="167"/>
        <end position="180"/>
    </location>
</feature>
<comment type="similarity">
    <text evidence="1">Belongs to the SDA1 family.</text>
</comment>
<dbReference type="PANTHER" id="PTHR12730">
    <property type="entry name" value="HSDA/SDA1-RELATED"/>
    <property type="match status" value="1"/>
</dbReference>
<dbReference type="InterPro" id="IPR048292">
    <property type="entry name" value="SDA1_C"/>
</dbReference>